<evidence type="ECO:0000256" key="1">
    <source>
        <dbReference type="ARBA" id="ARBA00004651"/>
    </source>
</evidence>
<feature type="compositionally biased region" description="Basic and acidic residues" evidence="7">
    <location>
        <begin position="579"/>
        <end position="601"/>
    </location>
</feature>
<dbReference type="Proteomes" id="UP000636394">
    <property type="component" value="Unassembled WGS sequence"/>
</dbReference>
<evidence type="ECO:0000256" key="8">
    <source>
        <dbReference type="SAM" id="Phobius"/>
    </source>
</evidence>
<feature type="region of interest" description="Disordered" evidence="7">
    <location>
        <begin position="172"/>
        <end position="201"/>
    </location>
</feature>
<feature type="region of interest" description="Disordered" evidence="7">
    <location>
        <begin position="416"/>
        <end position="441"/>
    </location>
</feature>
<evidence type="ECO:0000313" key="12">
    <source>
        <dbReference type="Proteomes" id="UP000636394"/>
    </source>
</evidence>
<feature type="transmembrane region" description="Helical" evidence="8">
    <location>
        <begin position="725"/>
        <end position="746"/>
    </location>
</feature>
<gene>
    <name evidence="10" type="ORF">GMI68_04475</name>
    <name evidence="11" type="ORF">J7S26_05850</name>
</gene>
<sequence length="1265" mass="137417">MKNAFATEIRRSIKGSIGRFVAIAAIVALGSGFYAGLLTTPTDMNRAADTYFDNTGLMDIRVVSPLGLTSEDVTAIAGVDGVESVMPAYQTDAMVYMAGEEYATRVHSLPPAAASSDTSDGVSSKTSHPAYLNRPILVEGEWPTGTGECVLSADLVIAQNVSIGDVVKIEKDSAEEATESEGDAAEQAGGEDLQQAEAAADVEPGALEEPLADDAAGTGAEAAANDAAAADVEAAEAAEADAEEAAAEADSSMGLLDAEVTTPTFSYDDEADDMLASDTYTVVGFVRAPYYSVSSPMGTTALGSGSIQQFMYVPETDFTGDDLPYSEVFVTVSGARELDASSGAYERRVGEVVQGIEAIAPELAHARVESLRGEAQAELDDARAEYDRQKALADSKMQEVATELEDADTQIAENEQSLKDAQEKYDTGTKELEKKKKESEERLKEAEEALEKNEKELEAAKKQIDDASAQLDEGWKVYNDGAAALNDAWQEWKSQADPFYENLKSAQDAVGELETQLETAEKNIQLYDDALAQNPSNAAELEAERAQYVKVRDDCEAALPAARKTLSDLQAQQGSIDSAKADLDKQQSDMEAAKAKMDEEQKKFEKANAEYNANVEQLAVGKRDLASQKVKAETELEEAQKALDDAKKQIEDGKKELEEAKDEVRTGKTDFEESKVSVNKQLVDAERELASAQKRIDELEESDWYVLDRDENYGSASYQADADRIASIAAVFPLIFFLVAALVALTTMTRMVDEERQFIGTLKAIGYDRRKIATKYLIYAALASGLGAVVGILLLSEVLPLIIMNSYAVMYFIPVTFPMPLDVPVALLAAGLGVGITLAATAAAAWKVLRERPALLMLPPAPKAGKRILLERTPLWKHLSFTWKVTLRNLFRYKRRFVMTVVGIAGCTALLLTGLGLSDSIGDILDKQYGEITKYNATITLDEDIIDTDRKSVDTVLHDSEMATAATDVLIDHMLASGPQASEKSFELVVPSDPTTFGDFFTMRTRIGHQEVELPENGFVLTEKIAKVLGVGVGDFVTLIEQDDVGNATTTSYSVQVTGVVENYLYNYGFMGPNLYKSTVGEAPQFDAIFAKATDNYDNRNLLTERLRDIPGVKTVLYNDETIDTYRTMLQTVNKVVIVLVLAAALLAFVVLYNLSNINITERIREVATLKVLGFTPGETCGYIYREIVLLAIIGALFGLLLGVGMESFVVVTAEVDQTMFGREIHLLSFVASFLLTLVFTGIVLLAMRRKISRVDMVESLKSNE</sequence>
<keyword evidence="12" id="KW-1185">Reference proteome</keyword>
<evidence type="ECO:0000313" key="11">
    <source>
        <dbReference type="EMBL" id="QTU83897.1"/>
    </source>
</evidence>
<dbReference type="SUPFAM" id="SSF57997">
    <property type="entry name" value="Tropomyosin"/>
    <property type="match status" value="1"/>
</dbReference>
<feature type="coiled-coil region" evidence="6">
    <location>
        <begin position="225"/>
        <end position="252"/>
    </location>
</feature>
<feature type="transmembrane region" description="Helical" evidence="8">
    <location>
        <begin position="776"/>
        <end position="803"/>
    </location>
</feature>
<keyword evidence="6" id="KW-0175">Coiled coil</keyword>
<dbReference type="EMBL" id="CP072829">
    <property type="protein sequence ID" value="QTU83897.1"/>
    <property type="molecule type" value="Genomic_DNA"/>
</dbReference>
<evidence type="ECO:0000256" key="3">
    <source>
        <dbReference type="ARBA" id="ARBA00022692"/>
    </source>
</evidence>
<feature type="transmembrane region" description="Helical" evidence="8">
    <location>
        <begin position="823"/>
        <end position="849"/>
    </location>
</feature>
<keyword evidence="2" id="KW-1003">Cell membrane</keyword>
<dbReference type="PANTHER" id="PTHR30287:SF1">
    <property type="entry name" value="INNER MEMBRANE PROTEIN"/>
    <property type="match status" value="1"/>
</dbReference>
<evidence type="ECO:0000256" key="6">
    <source>
        <dbReference type="SAM" id="Coils"/>
    </source>
</evidence>
<comment type="subcellular location">
    <subcellularLocation>
        <location evidence="1">Cell membrane</location>
        <topology evidence="1">Multi-pass membrane protein</topology>
    </subcellularLocation>
</comment>
<organism evidence="11 13">
    <name type="scientific">Xiamenia xianingshaonis</name>
    <dbReference type="NCBI Taxonomy" id="2682776"/>
    <lineage>
        <taxon>Bacteria</taxon>
        <taxon>Bacillati</taxon>
        <taxon>Actinomycetota</taxon>
        <taxon>Coriobacteriia</taxon>
        <taxon>Eggerthellales</taxon>
        <taxon>Eggerthellaceae</taxon>
        <taxon>Xiamenia</taxon>
    </lineage>
</organism>
<feature type="transmembrane region" description="Helical" evidence="8">
    <location>
        <begin position="897"/>
        <end position="917"/>
    </location>
</feature>
<proteinExistence type="predicted"/>
<evidence type="ECO:0000313" key="10">
    <source>
        <dbReference type="EMBL" id="NHM14024.1"/>
    </source>
</evidence>
<evidence type="ECO:0000259" key="9">
    <source>
        <dbReference type="Pfam" id="PF02687"/>
    </source>
</evidence>
<dbReference type="GO" id="GO:0005886">
    <property type="term" value="C:plasma membrane"/>
    <property type="evidence" value="ECO:0007669"/>
    <property type="project" value="UniProtKB-SubCell"/>
</dbReference>
<keyword evidence="4 8" id="KW-1133">Transmembrane helix</keyword>
<keyword evidence="3 8" id="KW-0812">Transmembrane</keyword>
<dbReference type="KEGG" id="ebz:J7S26_05850"/>
<feature type="domain" description="ABC3 transporter permease C-terminal" evidence="9">
    <location>
        <begin position="731"/>
        <end position="851"/>
    </location>
</feature>
<evidence type="ECO:0000256" key="5">
    <source>
        <dbReference type="ARBA" id="ARBA00023136"/>
    </source>
</evidence>
<keyword evidence="5 8" id="KW-0472">Membrane</keyword>
<feature type="transmembrane region" description="Helical" evidence="8">
    <location>
        <begin position="20"/>
        <end position="38"/>
    </location>
</feature>
<dbReference type="EMBL" id="WPCR01000005">
    <property type="protein sequence ID" value="NHM14024.1"/>
    <property type="molecule type" value="Genomic_DNA"/>
</dbReference>
<feature type="transmembrane region" description="Helical" evidence="8">
    <location>
        <begin position="1188"/>
        <end position="1213"/>
    </location>
</feature>
<name>A0A9E6MPB8_9ACTN</name>
<feature type="transmembrane region" description="Helical" evidence="8">
    <location>
        <begin position="1136"/>
        <end position="1155"/>
    </location>
</feature>
<dbReference type="Proteomes" id="UP000671910">
    <property type="component" value="Chromosome"/>
</dbReference>
<reference evidence="11" key="2">
    <citation type="submission" date="2021-04" db="EMBL/GenBank/DDBJ databases">
        <title>Novel species in family Eggerthellaceae.</title>
        <authorList>
            <person name="Zhang G."/>
        </authorList>
    </citation>
    <scope>NUCLEOTIDE SEQUENCE</scope>
    <source>
        <strain evidence="11">Zg-886</strain>
    </source>
</reference>
<dbReference type="Pfam" id="PF02687">
    <property type="entry name" value="FtsX"/>
    <property type="match status" value="2"/>
</dbReference>
<evidence type="ECO:0000256" key="2">
    <source>
        <dbReference type="ARBA" id="ARBA00022475"/>
    </source>
</evidence>
<dbReference type="RefSeq" id="WP_166339156.1">
    <property type="nucleotide sequence ID" value="NZ_CP072829.1"/>
</dbReference>
<feature type="compositionally biased region" description="Acidic residues" evidence="7">
    <location>
        <begin position="175"/>
        <end position="184"/>
    </location>
</feature>
<feature type="domain" description="ABC3 transporter permease C-terminal" evidence="9">
    <location>
        <begin position="1139"/>
        <end position="1255"/>
    </location>
</feature>
<evidence type="ECO:0000256" key="7">
    <source>
        <dbReference type="SAM" id="MobiDB-lite"/>
    </source>
</evidence>
<feature type="region of interest" description="Disordered" evidence="7">
    <location>
        <begin position="570"/>
        <end position="601"/>
    </location>
</feature>
<dbReference type="InterPro" id="IPR003838">
    <property type="entry name" value="ABC3_permease_C"/>
</dbReference>
<protein>
    <submittedName>
        <fullName evidence="11">FtsX-like permease family protein</fullName>
    </submittedName>
</protein>
<dbReference type="InterPro" id="IPR038766">
    <property type="entry name" value="Membrane_comp_ABC_pdt"/>
</dbReference>
<dbReference type="AlphaFoldDB" id="A0A9E6MPB8"/>
<feature type="transmembrane region" description="Helical" evidence="8">
    <location>
        <begin position="1225"/>
        <end position="1247"/>
    </location>
</feature>
<evidence type="ECO:0000313" key="13">
    <source>
        <dbReference type="Proteomes" id="UP000671910"/>
    </source>
</evidence>
<reference evidence="10 12" key="1">
    <citation type="submission" date="2019-11" db="EMBL/GenBank/DDBJ databases">
        <title>Eggerthellaceae novel genus isolated from the rectal contents of marmort.</title>
        <authorList>
            <person name="Zhang G."/>
        </authorList>
    </citation>
    <scope>NUCLEOTIDE SEQUENCE [LARGE SCALE GENOMIC DNA]</scope>
    <source>
        <strain evidence="10">Zg-886</strain>
        <strain evidence="12">zg-886</strain>
    </source>
</reference>
<accession>A0A9E6MPB8</accession>
<dbReference type="PANTHER" id="PTHR30287">
    <property type="entry name" value="MEMBRANE COMPONENT OF PREDICTED ABC SUPERFAMILY METABOLITE UPTAKE TRANSPORTER"/>
    <property type="match status" value="1"/>
</dbReference>
<evidence type="ECO:0000256" key="4">
    <source>
        <dbReference type="ARBA" id="ARBA00022989"/>
    </source>
</evidence>